<feature type="domain" description="Peptidase M13 N-terminal" evidence="10">
    <location>
        <begin position="7"/>
        <end position="400"/>
    </location>
</feature>
<keyword evidence="12" id="KW-1185">Reference proteome</keyword>
<evidence type="ECO:0000256" key="6">
    <source>
        <dbReference type="ARBA" id="ARBA00022801"/>
    </source>
</evidence>
<dbReference type="InterPro" id="IPR008753">
    <property type="entry name" value="Peptidase_M13_N"/>
</dbReference>
<dbReference type="GO" id="GO:0005886">
    <property type="term" value="C:plasma membrane"/>
    <property type="evidence" value="ECO:0007669"/>
    <property type="project" value="UniProtKB-SubCell"/>
</dbReference>
<dbReference type="Pfam" id="PF05649">
    <property type="entry name" value="Peptidase_M13_N"/>
    <property type="match status" value="1"/>
</dbReference>
<reference evidence="11 12" key="1">
    <citation type="submission" date="2024-07" db="EMBL/GenBank/DDBJ databases">
        <title>Chromosome-level genome assembly of the water stick insect Ranatra chinensis (Heteroptera: Nepidae).</title>
        <authorList>
            <person name="Liu X."/>
        </authorList>
    </citation>
    <scope>NUCLEOTIDE SEQUENCE [LARGE SCALE GENOMIC DNA]</scope>
    <source>
        <strain evidence="11">Cailab_2021Rc</strain>
        <tissue evidence="11">Muscle</tissue>
    </source>
</reference>
<dbReference type="CDD" id="cd08662">
    <property type="entry name" value="M13"/>
    <property type="match status" value="1"/>
</dbReference>
<dbReference type="Pfam" id="PF01431">
    <property type="entry name" value="Peptidase_M13"/>
    <property type="match status" value="1"/>
</dbReference>
<dbReference type="SUPFAM" id="SSF55486">
    <property type="entry name" value="Metalloproteases ('zincins'), catalytic domain"/>
    <property type="match status" value="1"/>
</dbReference>
<dbReference type="EMBL" id="JBFDAA010000017">
    <property type="protein sequence ID" value="KAL1116704.1"/>
    <property type="molecule type" value="Genomic_DNA"/>
</dbReference>
<dbReference type="PANTHER" id="PTHR11733:SF224">
    <property type="entry name" value="NEPRILYSIN-2"/>
    <property type="match status" value="1"/>
</dbReference>
<keyword evidence="4" id="KW-0645">Protease</keyword>
<proteinExistence type="inferred from homology"/>
<dbReference type="InterPro" id="IPR000718">
    <property type="entry name" value="Peptidase_M13"/>
</dbReference>
<gene>
    <name evidence="11" type="ORF">AAG570_005176</name>
</gene>
<name>A0ABD0YI02_9HEMI</name>
<protein>
    <recommendedName>
        <fullName evidence="13">Neprilysin</fullName>
    </recommendedName>
</protein>
<dbReference type="InterPro" id="IPR042089">
    <property type="entry name" value="Peptidase_M13_dom_2"/>
</dbReference>
<comment type="cofactor">
    <cofactor evidence="1">
        <name>Zn(2+)</name>
        <dbReference type="ChEBI" id="CHEBI:29105"/>
    </cofactor>
</comment>
<dbReference type="InterPro" id="IPR018497">
    <property type="entry name" value="Peptidase_M13_C"/>
</dbReference>
<dbReference type="AlphaFoldDB" id="A0ABD0YI02"/>
<dbReference type="Gene3D" id="1.10.1380.10">
    <property type="entry name" value="Neutral endopeptidase , domain2"/>
    <property type="match status" value="1"/>
</dbReference>
<keyword evidence="6" id="KW-0378">Hydrolase</keyword>
<comment type="caution">
    <text evidence="11">The sequence shown here is derived from an EMBL/GenBank/DDBJ whole genome shotgun (WGS) entry which is preliminary data.</text>
</comment>
<dbReference type="GO" id="GO:0008237">
    <property type="term" value="F:metallopeptidase activity"/>
    <property type="evidence" value="ECO:0007669"/>
    <property type="project" value="UniProtKB-KW"/>
</dbReference>
<evidence type="ECO:0000256" key="3">
    <source>
        <dbReference type="ARBA" id="ARBA00007357"/>
    </source>
</evidence>
<evidence type="ECO:0000256" key="1">
    <source>
        <dbReference type="ARBA" id="ARBA00001947"/>
    </source>
</evidence>
<organism evidence="11 12">
    <name type="scientific">Ranatra chinensis</name>
    <dbReference type="NCBI Taxonomy" id="642074"/>
    <lineage>
        <taxon>Eukaryota</taxon>
        <taxon>Metazoa</taxon>
        <taxon>Ecdysozoa</taxon>
        <taxon>Arthropoda</taxon>
        <taxon>Hexapoda</taxon>
        <taxon>Insecta</taxon>
        <taxon>Pterygota</taxon>
        <taxon>Neoptera</taxon>
        <taxon>Paraneoptera</taxon>
        <taxon>Hemiptera</taxon>
        <taxon>Heteroptera</taxon>
        <taxon>Panheteroptera</taxon>
        <taxon>Nepomorpha</taxon>
        <taxon>Nepidae</taxon>
        <taxon>Ranatrinae</taxon>
        <taxon>Ranatra</taxon>
    </lineage>
</organism>
<comment type="subcellular location">
    <subcellularLocation>
        <location evidence="2">Cell membrane</location>
        <topology evidence="2">Single-pass type II membrane protein</topology>
    </subcellularLocation>
</comment>
<evidence type="ECO:0000313" key="11">
    <source>
        <dbReference type="EMBL" id="KAL1116704.1"/>
    </source>
</evidence>
<dbReference type="InterPro" id="IPR024079">
    <property type="entry name" value="MetalloPept_cat_dom_sf"/>
</dbReference>
<evidence type="ECO:0000256" key="5">
    <source>
        <dbReference type="ARBA" id="ARBA00022723"/>
    </source>
</evidence>
<evidence type="ECO:0000256" key="4">
    <source>
        <dbReference type="ARBA" id="ARBA00022670"/>
    </source>
</evidence>
<evidence type="ECO:0000256" key="8">
    <source>
        <dbReference type="ARBA" id="ARBA00023049"/>
    </source>
</evidence>
<evidence type="ECO:0000256" key="7">
    <source>
        <dbReference type="ARBA" id="ARBA00022833"/>
    </source>
</evidence>
<dbReference type="Proteomes" id="UP001558652">
    <property type="component" value="Unassembled WGS sequence"/>
</dbReference>
<dbReference type="PANTHER" id="PTHR11733">
    <property type="entry name" value="ZINC METALLOPROTEASE FAMILY M13 NEPRILYSIN-RELATED"/>
    <property type="match status" value="1"/>
</dbReference>
<sequence length="670" mass="76896">MDLSANPCDDFYQFSCGGFRRRLIPEDTGQVSTLGLIDNDLEDRLKTLVAEPTPLHGEPKHFANVRNLFKSCMDKDKSERDGTAWLEGVLEGLGGWPVVVGHSWDESKEGSEFSWLRAIYHLQESGFAAPYFTEMNVINDFKNTTTRIVNMDQPPLGITQKYLLAEPRHRVAEAYLEFMTDVPVLMGADRATAQTDMLDVFQFETELAKASLTVEERREVNRLYNPYTVREAQEKFPVIPWKEYINHNLPKNLTIDDNQVIVINDENYFLKLANILPNIPKRVLSNYLIWRTVKYSTLYMPQRFRDRFDQFFAAITGNTESEPRWKNCINTVASGLSVAVGSMYAKRYFKAEDKQVAMEITNNIRTEMYKTLETVDWMDGTTRQSALDKMKAMVAHIAYPDELLEDKRLAEYYGGMEINLDGPFLQAIINLTHFETQFEYGRLKEPVNKTEWLNHASAAVVNAYYNSVENSIEFPAGILQGAFFTSTRPRYMNYGTFGFVVAHEITHGFDDKGRLFDKDGNLKDWWDPDTKKRYLEKALCIVYQYGNYTDSQVNLKLNGVNTQGENIADNGGVKQAYRAYRQWLKSTDQGEPSLPGLDQFSPIQLFWISAANSWCSVYRDEELANRILTDVHSPGEFRVTGSISNMPEFSKDFNCPLGSRMNPVKKCNVW</sequence>
<dbReference type="GO" id="GO:0006508">
    <property type="term" value="P:proteolysis"/>
    <property type="evidence" value="ECO:0007669"/>
    <property type="project" value="UniProtKB-KW"/>
</dbReference>
<evidence type="ECO:0000256" key="2">
    <source>
        <dbReference type="ARBA" id="ARBA00004401"/>
    </source>
</evidence>
<evidence type="ECO:0008006" key="13">
    <source>
        <dbReference type="Google" id="ProtNLM"/>
    </source>
</evidence>
<comment type="similarity">
    <text evidence="3">Belongs to the peptidase M13 family.</text>
</comment>
<dbReference type="PRINTS" id="PR00786">
    <property type="entry name" value="NEPRILYSIN"/>
</dbReference>
<evidence type="ECO:0000313" key="12">
    <source>
        <dbReference type="Proteomes" id="UP001558652"/>
    </source>
</evidence>
<keyword evidence="5" id="KW-0479">Metal-binding</keyword>
<keyword evidence="7" id="KW-0862">Zinc</keyword>
<feature type="domain" description="Peptidase M13 C-terminal" evidence="9">
    <location>
        <begin position="462"/>
        <end position="669"/>
    </location>
</feature>
<accession>A0ABD0YI02</accession>
<dbReference type="Gene3D" id="3.40.390.10">
    <property type="entry name" value="Collagenase (Catalytic Domain)"/>
    <property type="match status" value="1"/>
</dbReference>
<dbReference type="PROSITE" id="PS51885">
    <property type="entry name" value="NEPRILYSIN"/>
    <property type="match status" value="1"/>
</dbReference>
<evidence type="ECO:0000259" key="10">
    <source>
        <dbReference type="Pfam" id="PF05649"/>
    </source>
</evidence>
<keyword evidence="8" id="KW-0482">Metalloprotease</keyword>
<dbReference type="GO" id="GO:0046872">
    <property type="term" value="F:metal ion binding"/>
    <property type="evidence" value="ECO:0007669"/>
    <property type="project" value="UniProtKB-KW"/>
</dbReference>
<evidence type="ECO:0000259" key="9">
    <source>
        <dbReference type="Pfam" id="PF01431"/>
    </source>
</evidence>